<feature type="region of interest" description="Disordered" evidence="1">
    <location>
        <begin position="1"/>
        <end position="65"/>
    </location>
</feature>
<proteinExistence type="predicted"/>
<reference evidence="2 3" key="1">
    <citation type="journal article" date="2015" name="Parasit. Vectors">
        <title>Draft genome of the scabies mite.</title>
        <authorList>
            <person name="Rider S.D.Jr."/>
            <person name="Morgan M.S."/>
            <person name="Arlian L.G."/>
        </authorList>
    </citation>
    <scope>NUCLEOTIDE SEQUENCE [LARGE SCALE GENOMIC DNA]</scope>
    <source>
        <strain evidence="2">Arlian Lab</strain>
    </source>
</reference>
<name>A0A132AGP8_SARSC</name>
<comment type="caution">
    <text evidence="2">The sequence shown here is derived from an EMBL/GenBank/DDBJ whole genome shotgun (WGS) entry which is preliminary data.</text>
</comment>
<dbReference type="AlphaFoldDB" id="A0A132AGP8"/>
<dbReference type="VEuPathDB" id="VectorBase:SSCA001932"/>
<feature type="compositionally biased region" description="Low complexity" evidence="1">
    <location>
        <begin position="47"/>
        <end position="57"/>
    </location>
</feature>
<evidence type="ECO:0000313" key="3">
    <source>
        <dbReference type="Proteomes" id="UP000616769"/>
    </source>
</evidence>
<evidence type="ECO:0000256" key="1">
    <source>
        <dbReference type="SAM" id="MobiDB-lite"/>
    </source>
</evidence>
<dbReference type="EMBL" id="JXLN01014633">
    <property type="protein sequence ID" value="KPM10168.1"/>
    <property type="molecule type" value="Genomic_DNA"/>
</dbReference>
<gene>
    <name evidence="2" type="ORF">QR98_0087180</name>
</gene>
<dbReference type="Proteomes" id="UP000616769">
    <property type="component" value="Unassembled WGS sequence"/>
</dbReference>
<evidence type="ECO:0000313" key="2">
    <source>
        <dbReference type="EMBL" id="KPM10168.1"/>
    </source>
</evidence>
<sequence length="84" mass="8899">MSFMKQPDYEAFNDRSEMQFGGPPGPPGPPGEKGEMGSMGLPGPAGPKGDSSSPSSSIMETNTNQVSDLVVANRISLIFHWLTD</sequence>
<accession>A0A132AGP8</accession>
<protein>
    <submittedName>
        <fullName evidence="2">Uncharacterized protein</fullName>
    </submittedName>
</protein>
<dbReference type="Gene3D" id="1.20.5.320">
    <property type="entry name" value="6-Phosphogluconate Dehydrogenase, domain 3"/>
    <property type="match status" value="1"/>
</dbReference>
<organism evidence="2 3">
    <name type="scientific">Sarcoptes scabiei</name>
    <name type="common">Itch mite</name>
    <name type="synonym">Acarus scabiei</name>
    <dbReference type="NCBI Taxonomy" id="52283"/>
    <lineage>
        <taxon>Eukaryota</taxon>
        <taxon>Metazoa</taxon>
        <taxon>Ecdysozoa</taxon>
        <taxon>Arthropoda</taxon>
        <taxon>Chelicerata</taxon>
        <taxon>Arachnida</taxon>
        <taxon>Acari</taxon>
        <taxon>Acariformes</taxon>
        <taxon>Sarcoptiformes</taxon>
        <taxon>Astigmata</taxon>
        <taxon>Psoroptidia</taxon>
        <taxon>Sarcoptoidea</taxon>
        <taxon>Sarcoptidae</taxon>
        <taxon>Sarcoptinae</taxon>
        <taxon>Sarcoptes</taxon>
    </lineage>
</organism>